<dbReference type="InterPro" id="IPR053785">
    <property type="entry name" value="PhaP6-like"/>
</dbReference>
<protein>
    <submittedName>
        <fullName evidence="1">Polyhydroxyalkanoate granule-associated phasin</fullName>
    </submittedName>
</protein>
<dbReference type="NCBIfam" id="NF045536">
    <property type="entry name" value="phasin_PhaP6"/>
    <property type="match status" value="1"/>
</dbReference>
<organism evidence="1 2">
    <name type="scientific">Ottowia flava</name>
    <dbReference type="NCBI Taxonomy" id="2675430"/>
    <lineage>
        <taxon>Bacteria</taxon>
        <taxon>Pseudomonadati</taxon>
        <taxon>Pseudomonadota</taxon>
        <taxon>Betaproteobacteria</taxon>
        <taxon>Burkholderiales</taxon>
        <taxon>Comamonadaceae</taxon>
        <taxon>Ottowia</taxon>
    </lineage>
</organism>
<name>A0ABW4KTE8_9BURK</name>
<proteinExistence type="predicted"/>
<dbReference type="RefSeq" id="WP_222707537.1">
    <property type="nucleotide sequence ID" value="NZ_JBHUEJ010000019.1"/>
</dbReference>
<keyword evidence="2" id="KW-1185">Reference proteome</keyword>
<evidence type="ECO:0000313" key="2">
    <source>
        <dbReference type="Proteomes" id="UP001597304"/>
    </source>
</evidence>
<comment type="caution">
    <text evidence="1">The sequence shown here is derived from an EMBL/GenBank/DDBJ whole genome shotgun (WGS) entry which is preliminary data.</text>
</comment>
<dbReference type="EMBL" id="JBHUEJ010000019">
    <property type="protein sequence ID" value="MFD1710718.1"/>
    <property type="molecule type" value="Genomic_DNA"/>
</dbReference>
<accession>A0ABW4KTE8</accession>
<reference evidence="2" key="1">
    <citation type="journal article" date="2019" name="Int. J. Syst. Evol. Microbiol.">
        <title>The Global Catalogue of Microorganisms (GCM) 10K type strain sequencing project: providing services to taxonomists for standard genome sequencing and annotation.</title>
        <authorList>
            <consortium name="The Broad Institute Genomics Platform"/>
            <consortium name="The Broad Institute Genome Sequencing Center for Infectious Disease"/>
            <person name="Wu L."/>
            <person name="Ma J."/>
        </authorList>
    </citation>
    <scope>NUCLEOTIDE SEQUENCE [LARGE SCALE GENOMIC DNA]</scope>
    <source>
        <strain evidence="2">LMG 29247</strain>
    </source>
</reference>
<gene>
    <name evidence="1" type="ORF">ACFSF0_08890</name>
</gene>
<sequence>MVSSKQLRLTRDAAQMANAVPQVVLHRVSRMMTAGVVPNRRDQEEFYRMGAEKVAAFGESWTAMSMQAMAAQQQFVGWWMQTWWQVALGGWTNPPTFQHLSNSAQRRWMNSMLDVAARGMAPVHRRAVANAQRLNGKR</sequence>
<dbReference type="Proteomes" id="UP001597304">
    <property type="component" value="Unassembled WGS sequence"/>
</dbReference>
<evidence type="ECO:0000313" key="1">
    <source>
        <dbReference type="EMBL" id="MFD1710718.1"/>
    </source>
</evidence>